<dbReference type="Pfam" id="PF07730">
    <property type="entry name" value="HisKA_3"/>
    <property type="match status" value="1"/>
</dbReference>
<keyword evidence="3" id="KW-0597">Phosphoprotein</keyword>
<organism evidence="15 16">
    <name type="scientific">Allonocardiopsis opalescens</name>
    <dbReference type="NCBI Taxonomy" id="1144618"/>
    <lineage>
        <taxon>Bacteria</taxon>
        <taxon>Bacillati</taxon>
        <taxon>Actinomycetota</taxon>
        <taxon>Actinomycetes</taxon>
        <taxon>Streptosporangiales</taxon>
        <taxon>Allonocardiopsis</taxon>
    </lineage>
</organism>
<dbReference type="EMBL" id="PVZC01000003">
    <property type="protein sequence ID" value="PRX99711.1"/>
    <property type="molecule type" value="Genomic_DNA"/>
</dbReference>
<evidence type="ECO:0000259" key="13">
    <source>
        <dbReference type="Pfam" id="PF07730"/>
    </source>
</evidence>
<evidence type="ECO:0000256" key="8">
    <source>
        <dbReference type="ARBA" id="ARBA00023012"/>
    </source>
</evidence>
<feature type="transmembrane region" description="Helical" evidence="11">
    <location>
        <begin position="63"/>
        <end position="79"/>
    </location>
</feature>
<dbReference type="GO" id="GO:0046983">
    <property type="term" value="F:protein dimerization activity"/>
    <property type="evidence" value="ECO:0007669"/>
    <property type="project" value="InterPro"/>
</dbReference>
<comment type="catalytic activity">
    <reaction evidence="1">
        <text>ATP + protein L-histidine = ADP + protein N-phospho-L-histidine.</text>
        <dbReference type="EC" id="2.7.13.3"/>
    </reaction>
</comment>
<dbReference type="InterPro" id="IPR011712">
    <property type="entry name" value="Sig_transdc_His_kin_sub3_dim/P"/>
</dbReference>
<dbReference type="AlphaFoldDB" id="A0A2T0Q7E8"/>
<dbReference type="OrthoDB" id="227596at2"/>
<dbReference type="GO" id="GO:0000155">
    <property type="term" value="F:phosphorelay sensor kinase activity"/>
    <property type="evidence" value="ECO:0007669"/>
    <property type="project" value="InterPro"/>
</dbReference>
<dbReference type="PANTHER" id="PTHR24421:SF10">
    <property type="entry name" value="NITRATE_NITRITE SENSOR PROTEIN NARQ"/>
    <property type="match status" value="1"/>
</dbReference>
<dbReference type="SUPFAM" id="SSF55874">
    <property type="entry name" value="ATPase domain of HSP90 chaperone/DNA topoisomerase II/histidine kinase"/>
    <property type="match status" value="1"/>
</dbReference>
<dbReference type="Proteomes" id="UP000237846">
    <property type="component" value="Unassembled WGS sequence"/>
</dbReference>
<accession>A0A2T0Q7E8</accession>
<dbReference type="GO" id="GO:0016020">
    <property type="term" value="C:membrane"/>
    <property type="evidence" value="ECO:0007669"/>
    <property type="project" value="InterPro"/>
</dbReference>
<keyword evidence="5" id="KW-0547">Nucleotide-binding</keyword>
<keyword evidence="9" id="KW-0175">Coiled coil</keyword>
<evidence type="ECO:0000313" key="16">
    <source>
        <dbReference type="Proteomes" id="UP000237846"/>
    </source>
</evidence>
<sequence>MTGAARPATGGQDGADGAAEPAKGPGAWLRRRPWLPDLAVVLAVFAYNLPLTTVYLLEGVPRFAAVTAVSVLLCAPYPLRRRHPLGVFGVMLAAAAAQPLLGADLLAADIMLAFALYNLATRFRWPVTAPAAAAVVAWLLVAAAPLLDRGYLSVGGVGVLVLVVVWAWTWGTLVRIRREHIAGLRERARQLEREKEAQARIAAAEERARIAREIHDIVAHSLSVVVLMSDGAASKVRGEPERAEQAMLAVRDTGRGALAEMRRLLGVLREDEPGSHAPQPGIGRLGRLVEESRSAGLPVGLTVRGEPAEVPAGLDLAVYRVVQEALTNVRKHAGPLSAVDVGLHYRGGGLEVRVADDGAGPRGDGESGGHGLVGMRERVAGYGGTLRAGARPGGGFEVLAVLPIEGAR</sequence>
<feature type="domain" description="Signal transduction histidine kinase subgroup 3 dimerisation and phosphoacceptor" evidence="13">
    <location>
        <begin position="206"/>
        <end position="271"/>
    </location>
</feature>
<dbReference type="InterPro" id="IPR036890">
    <property type="entry name" value="HATPase_C_sf"/>
</dbReference>
<keyword evidence="11" id="KW-0472">Membrane</keyword>
<feature type="transmembrane region" description="Helical" evidence="11">
    <location>
        <begin position="91"/>
        <end position="117"/>
    </location>
</feature>
<evidence type="ECO:0000256" key="11">
    <source>
        <dbReference type="SAM" id="Phobius"/>
    </source>
</evidence>
<dbReference type="Pfam" id="PF02518">
    <property type="entry name" value="HATPase_c"/>
    <property type="match status" value="1"/>
</dbReference>
<dbReference type="PANTHER" id="PTHR24421">
    <property type="entry name" value="NITRATE/NITRITE SENSOR PROTEIN NARX-RELATED"/>
    <property type="match status" value="1"/>
</dbReference>
<protein>
    <recommendedName>
        <fullName evidence="2">histidine kinase</fullName>
        <ecNumber evidence="2">2.7.13.3</ecNumber>
    </recommendedName>
</protein>
<dbReference type="InterPro" id="IPR055558">
    <property type="entry name" value="DUF7134"/>
</dbReference>
<feature type="transmembrane region" description="Helical" evidence="11">
    <location>
        <begin position="38"/>
        <end position="57"/>
    </location>
</feature>
<feature type="domain" description="Histidine kinase/HSP90-like ATPase" evidence="12">
    <location>
        <begin position="316"/>
        <end position="404"/>
    </location>
</feature>
<evidence type="ECO:0000259" key="14">
    <source>
        <dbReference type="Pfam" id="PF23539"/>
    </source>
</evidence>
<dbReference type="CDD" id="cd16917">
    <property type="entry name" value="HATPase_UhpB-NarQ-NarX-like"/>
    <property type="match status" value="1"/>
</dbReference>
<gene>
    <name evidence="15" type="ORF">CLV72_103316</name>
</gene>
<dbReference type="Pfam" id="PF23539">
    <property type="entry name" value="DUF7134"/>
    <property type="match status" value="1"/>
</dbReference>
<evidence type="ECO:0000256" key="4">
    <source>
        <dbReference type="ARBA" id="ARBA00022679"/>
    </source>
</evidence>
<evidence type="ECO:0000256" key="9">
    <source>
        <dbReference type="SAM" id="Coils"/>
    </source>
</evidence>
<evidence type="ECO:0000256" key="6">
    <source>
        <dbReference type="ARBA" id="ARBA00022777"/>
    </source>
</evidence>
<dbReference type="GO" id="GO:0005524">
    <property type="term" value="F:ATP binding"/>
    <property type="evidence" value="ECO:0007669"/>
    <property type="project" value="UniProtKB-KW"/>
</dbReference>
<evidence type="ECO:0000256" key="1">
    <source>
        <dbReference type="ARBA" id="ARBA00000085"/>
    </source>
</evidence>
<evidence type="ECO:0000259" key="12">
    <source>
        <dbReference type="Pfam" id="PF02518"/>
    </source>
</evidence>
<proteinExistence type="predicted"/>
<feature type="domain" description="DUF7134" evidence="14">
    <location>
        <begin position="27"/>
        <end position="178"/>
    </location>
</feature>
<evidence type="ECO:0000256" key="10">
    <source>
        <dbReference type="SAM" id="MobiDB-lite"/>
    </source>
</evidence>
<dbReference type="InterPro" id="IPR050482">
    <property type="entry name" value="Sensor_HK_TwoCompSys"/>
</dbReference>
<evidence type="ECO:0000256" key="7">
    <source>
        <dbReference type="ARBA" id="ARBA00022840"/>
    </source>
</evidence>
<keyword evidence="11" id="KW-1133">Transmembrane helix</keyword>
<keyword evidence="8" id="KW-0902">Two-component regulatory system</keyword>
<feature type="transmembrane region" description="Helical" evidence="11">
    <location>
        <begin position="151"/>
        <end position="171"/>
    </location>
</feature>
<name>A0A2T0Q7E8_9ACTN</name>
<dbReference type="InterPro" id="IPR003594">
    <property type="entry name" value="HATPase_dom"/>
</dbReference>
<evidence type="ECO:0000313" key="15">
    <source>
        <dbReference type="EMBL" id="PRX99711.1"/>
    </source>
</evidence>
<dbReference type="Gene3D" id="1.20.5.1930">
    <property type="match status" value="1"/>
</dbReference>
<keyword evidence="6 15" id="KW-0418">Kinase</keyword>
<keyword evidence="7" id="KW-0067">ATP-binding</keyword>
<feature type="coiled-coil region" evidence="9">
    <location>
        <begin position="174"/>
        <end position="214"/>
    </location>
</feature>
<dbReference type="RefSeq" id="WP_106244526.1">
    <property type="nucleotide sequence ID" value="NZ_PVZC01000003.1"/>
</dbReference>
<evidence type="ECO:0000256" key="2">
    <source>
        <dbReference type="ARBA" id="ARBA00012438"/>
    </source>
</evidence>
<feature type="region of interest" description="Disordered" evidence="10">
    <location>
        <begin position="1"/>
        <end position="24"/>
    </location>
</feature>
<keyword evidence="11" id="KW-0812">Transmembrane</keyword>
<feature type="transmembrane region" description="Helical" evidence="11">
    <location>
        <begin position="123"/>
        <end position="144"/>
    </location>
</feature>
<reference evidence="15 16" key="1">
    <citation type="submission" date="2018-03" db="EMBL/GenBank/DDBJ databases">
        <title>Genomic Encyclopedia of Archaeal and Bacterial Type Strains, Phase II (KMG-II): from individual species to whole genera.</title>
        <authorList>
            <person name="Goeker M."/>
        </authorList>
    </citation>
    <scope>NUCLEOTIDE SEQUENCE [LARGE SCALE GENOMIC DNA]</scope>
    <source>
        <strain evidence="15 16">DSM 45601</strain>
    </source>
</reference>
<keyword evidence="4" id="KW-0808">Transferase</keyword>
<keyword evidence="16" id="KW-1185">Reference proteome</keyword>
<evidence type="ECO:0000256" key="3">
    <source>
        <dbReference type="ARBA" id="ARBA00022553"/>
    </source>
</evidence>
<comment type="caution">
    <text evidence="15">The sequence shown here is derived from an EMBL/GenBank/DDBJ whole genome shotgun (WGS) entry which is preliminary data.</text>
</comment>
<evidence type="ECO:0000256" key="5">
    <source>
        <dbReference type="ARBA" id="ARBA00022741"/>
    </source>
</evidence>
<dbReference type="EC" id="2.7.13.3" evidence="2"/>
<dbReference type="Gene3D" id="3.30.565.10">
    <property type="entry name" value="Histidine kinase-like ATPase, C-terminal domain"/>
    <property type="match status" value="1"/>
</dbReference>